<sequence>MTSWTFGIEIEGVLRPHTLRLPINHAEYYMKLAAALRRRGLKSKADDLQGPYRKRADHYDKWWITRDGSLGTYNDAVALEAVSPILDIRGEWEAEIDAFWAAARAVFHIPDGNTKCGSHIHIAPGRSKCFKLETLKRMAYGIASYEPLLLQLLVPGTYLYSLYIYIAQGEIIDS</sequence>
<comment type="caution">
    <text evidence="1">The sequence shown here is derived from an EMBL/GenBank/DDBJ whole genome shotgun (WGS) entry which is preliminary data.</text>
</comment>
<evidence type="ECO:0000313" key="1">
    <source>
        <dbReference type="EMBL" id="KAJ2981791.1"/>
    </source>
</evidence>
<reference evidence="1" key="1">
    <citation type="submission" date="2022-08" db="EMBL/GenBank/DDBJ databases">
        <title>Genome Sequence of Lecanicillium fungicola.</title>
        <authorList>
            <person name="Buettner E."/>
        </authorList>
    </citation>
    <scope>NUCLEOTIDE SEQUENCE</scope>
    <source>
        <strain evidence="1">Babe33</strain>
    </source>
</reference>
<dbReference type="EMBL" id="JANJQO010000111">
    <property type="protein sequence ID" value="KAJ2981791.1"/>
    <property type="molecule type" value="Genomic_DNA"/>
</dbReference>
<protein>
    <submittedName>
        <fullName evidence="1">Uncharacterized protein</fullName>
    </submittedName>
</protein>
<evidence type="ECO:0000313" key="2">
    <source>
        <dbReference type="Proteomes" id="UP001143910"/>
    </source>
</evidence>
<keyword evidence="2" id="KW-1185">Reference proteome</keyword>
<gene>
    <name evidence="1" type="ORF">NQ176_g1814</name>
</gene>
<accession>A0ACC1NTI7</accession>
<organism evidence="1 2">
    <name type="scientific">Zarea fungicola</name>
    <dbReference type="NCBI Taxonomy" id="93591"/>
    <lineage>
        <taxon>Eukaryota</taxon>
        <taxon>Fungi</taxon>
        <taxon>Dikarya</taxon>
        <taxon>Ascomycota</taxon>
        <taxon>Pezizomycotina</taxon>
        <taxon>Sordariomycetes</taxon>
        <taxon>Hypocreomycetidae</taxon>
        <taxon>Hypocreales</taxon>
        <taxon>Cordycipitaceae</taxon>
        <taxon>Zarea</taxon>
    </lineage>
</organism>
<proteinExistence type="predicted"/>
<name>A0ACC1NTI7_9HYPO</name>
<dbReference type="Proteomes" id="UP001143910">
    <property type="component" value="Unassembled WGS sequence"/>
</dbReference>